<dbReference type="Pfam" id="PF00356">
    <property type="entry name" value="LacI"/>
    <property type="match status" value="1"/>
</dbReference>
<dbReference type="PANTHER" id="PTHR30146:SF152">
    <property type="entry name" value="TRANSCRIPTIONAL REGULATORY PROTEIN"/>
    <property type="match status" value="1"/>
</dbReference>
<dbReference type="AlphaFoldDB" id="A0A6N9TDK3"/>
<dbReference type="PROSITE" id="PS00356">
    <property type="entry name" value="HTH_LACI_1"/>
    <property type="match status" value="1"/>
</dbReference>
<dbReference type="InterPro" id="IPR010982">
    <property type="entry name" value="Lambda_DNA-bd_dom_sf"/>
</dbReference>
<comment type="caution">
    <text evidence="5">The sequence shown here is derived from an EMBL/GenBank/DDBJ whole genome shotgun (WGS) entry which is preliminary data.</text>
</comment>
<keyword evidence="6" id="KW-1185">Reference proteome</keyword>
<dbReference type="InterPro" id="IPR028082">
    <property type="entry name" value="Peripla_BP_I"/>
</dbReference>
<dbReference type="PROSITE" id="PS50932">
    <property type="entry name" value="HTH_LACI_2"/>
    <property type="match status" value="1"/>
</dbReference>
<dbReference type="Proteomes" id="UP000469011">
    <property type="component" value="Unassembled WGS sequence"/>
</dbReference>
<keyword evidence="3" id="KW-0804">Transcription</keyword>
<dbReference type="Gene3D" id="3.40.50.2300">
    <property type="match status" value="2"/>
</dbReference>
<feature type="domain" description="HTH lacI-type" evidence="4">
    <location>
        <begin position="13"/>
        <end position="67"/>
    </location>
</feature>
<evidence type="ECO:0000259" key="4">
    <source>
        <dbReference type="PROSITE" id="PS50932"/>
    </source>
</evidence>
<dbReference type="RefSeq" id="WP_163465406.1">
    <property type="nucleotide sequence ID" value="NZ_JAAAMG010000022.1"/>
</dbReference>
<protein>
    <submittedName>
        <fullName evidence="5">Substrate-binding domain-containing protein</fullName>
    </submittedName>
</protein>
<dbReference type="CDD" id="cd01392">
    <property type="entry name" value="HTH_LacI"/>
    <property type="match status" value="1"/>
</dbReference>
<dbReference type="InterPro" id="IPR000843">
    <property type="entry name" value="HTH_LacI"/>
</dbReference>
<dbReference type="GO" id="GO:0003700">
    <property type="term" value="F:DNA-binding transcription factor activity"/>
    <property type="evidence" value="ECO:0007669"/>
    <property type="project" value="TreeGrafter"/>
</dbReference>
<evidence type="ECO:0000256" key="3">
    <source>
        <dbReference type="ARBA" id="ARBA00023163"/>
    </source>
</evidence>
<evidence type="ECO:0000256" key="1">
    <source>
        <dbReference type="ARBA" id="ARBA00023015"/>
    </source>
</evidence>
<accession>A0A6N9TDK3</accession>
<dbReference type="Pfam" id="PF13407">
    <property type="entry name" value="Peripla_BP_4"/>
    <property type="match status" value="1"/>
</dbReference>
<dbReference type="SMART" id="SM00354">
    <property type="entry name" value="HTH_LACI"/>
    <property type="match status" value="1"/>
</dbReference>
<sequence length="351" mass="38228">MNHPDKFGLGLRPTIHDVAHAARVSLATVDRVLNGRNGVRPATRERVLAAVKAVGYERDVAAANLSKRREYRIHFVLPAGPNSFMRGIEDEVASLCGPARQDRVQLSLQTVPPFDAPGLVTALHAIDPKRVDGLAVVATDAPIVREAIDGLVARGLPVVTLVSDVPSSRRGHFVGIDNVTAGRTAAGLLGRFCHDRPGDLAVVAGSGLVRDHVERRLGFEQVIRTEYRQLKVLPSIEGLDEPDLVDELLSDLLAQNPSIVGIYSLGAGTRGVSRALTRAGLARRPWTVVHELTPHARQELRSGVFDAVLHQDIGHEVRSAIRVLRARIDGRPFVPAQERIRIEVFLRDNIP</sequence>
<evidence type="ECO:0000313" key="5">
    <source>
        <dbReference type="EMBL" id="NDW06948.1"/>
    </source>
</evidence>
<dbReference type="PANTHER" id="PTHR30146">
    <property type="entry name" value="LACI-RELATED TRANSCRIPTIONAL REPRESSOR"/>
    <property type="match status" value="1"/>
</dbReference>
<dbReference type="EMBL" id="JAAAMG010000022">
    <property type="protein sequence ID" value="NDW06948.1"/>
    <property type="molecule type" value="Genomic_DNA"/>
</dbReference>
<proteinExistence type="predicted"/>
<reference evidence="5 6" key="1">
    <citation type="submission" date="2020-01" db="EMBL/GenBank/DDBJ databases">
        <title>Jiella pacifica sp. nov.</title>
        <authorList>
            <person name="Xue Z."/>
            <person name="Zhu S."/>
            <person name="Chen J."/>
            <person name="Yang J."/>
        </authorList>
    </citation>
    <scope>NUCLEOTIDE SEQUENCE [LARGE SCALE GENOMIC DNA]</scope>
    <source>
        <strain evidence="5 6">40Bstr34</strain>
    </source>
</reference>
<dbReference type="Gene3D" id="1.10.260.40">
    <property type="entry name" value="lambda repressor-like DNA-binding domains"/>
    <property type="match status" value="1"/>
</dbReference>
<evidence type="ECO:0000313" key="6">
    <source>
        <dbReference type="Proteomes" id="UP000469011"/>
    </source>
</evidence>
<keyword evidence="2" id="KW-0238">DNA-binding</keyword>
<dbReference type="SUPFAM" id="SSF53822">
    <property type="entry name" value="Periplasmic binding protein-like I"/>
    <property type="match status" value="1"/>
</dbReference>
<evidence type="ECO:0000256" key="2">
    <source>
        <dbReference type="ARBA" id="ARBA00023125"/>
    </source>
</evidence>
<dbReference type="GO" id="GO:0000976">
    <property type="term" value="F:transcription cis-regulatory region binding"/>
    <property type="evidence" value="ECO:0007669"/>
    <property type="project" value="TreeGrafter"/>
</dbReference>
<organism evidence="5 6">
    <name type="scientific">Jiella pacifica</name>
    <dbReference type="NCBI Taxonomy" id="2696469"/>
    <lineage>
        <taxon>Bacteria</taxon>
        <taxon>Pseudomonadati</taxon>
        <taxon>Pseudomonadota</taxon>
        <taxon>Alphaproteobacteria</taxon>
        <taxon>Hyphomicrobiales</taxon>
        <taxon>Aurantimonadaceae</taxon>
        <taxon>Jiella</taxon>
    </lineage>
</organism>
<keyword evidence="1" id="KW-0805">Transcription regulation</keyword>
<dbReference type="CDD" id="cd06307">
    <property type="entry name" value="PBP1_sugar_binding"/>
    <property type="match status" value="1"/>
</dbReference>
<gene>
    <name evidence="5" type="ORF">GTK09_21265</name>
</gene>
<dbReference type="InterPro" id="IPR025997">
    <property type="entry name" value="SBP_2_dom"/>
</dbReference>
<name>A0A6N9TDK3_9HYPH</name>
<dbReference type="SUPFAM" id="SSF47413">
    <property type="entry name" value="lambda repressor-like DNA-binding domains"/>
    <property type="match status" value="1"/>
</dbReference>